<protein>
    <submittedName>
        <fullName evidence="1">Uncharacterized protein</fullName>
    </submittedName>
</protein>
<comment type="caution">
    <text evidence="1">The sequence shown here is derived from an EMBL/GenBank/DDBJ whole genome shotgun (WGS) entry which is preliminary data.</text>
</comment>
<organism evidence="1 2">
    <name type="scientific">Hydrogenophaga luteola</name>
    <dbReference type="NCBI Taxonomy" id="1591122"/>
    <lineage>
        <taxon>Bacteria</taxon>
        <taxon>Pseudomonadati</taxon>
        <taxon>Pseudomonadota</taxon>
        <taxon>Betaproteobacteria</taxon>
        <taxon>Burkholderiales</taxon>
        <taxon>Comamonadaceae</taxon>
        <taxon>Hydrogenophaga</taxon>
    </lineage>
</organism>
<dbReference type="Proteomes" id="UP001595729">
    <property type="component" value="Unassembled WGS sequence"/>
</dbReference>
<name>A0ABV7W2U4_9BURK</name>
<evidence type="ECO:0000313" key="2">
    <source>
        <dbReference type="Proteomes" id="UP001595729"/>
    </source>
</evidence>
<accession>A0ABV7W2U4</accession>
<gene>
    <name evidence="1" type="ORF">ACFOPI_07130</name>
</gene>
<dbReference type="EMBL" id="JBHRXX010000002">
    <property type="protein sequence ID" value="MFC3683362.1"/>
    <property type="molecule type" value="Genomic_DNA"/>
</dbReference>
<evidence type="ECO:0000313" key="1">
    <source>
        <dbReference type="EMBL" id="MFC3683362.1"/>
    </source>
</evidence>
<sequence length="99" mass="11204">MKHEKFSSIVERELLLHDENSGKKSQLTVAIGTPYWTEINFEAACPIALYGYHGRLADIRGIDPLSALSLAIQFQESLLLGLPKNLTVLWPNGERYFEE</sequence>
<reference evidence="2" key="1">
    <citation type="journal article" date="2019" name="Int. J. Syst. Evol. Microbiol.">
        <title>The Global Catalogue of Microorganisms (GCM) 10K type strain sequencing project: providing services to taxonomists for standard genome sequencing and annotation.</title>
        <authorList>
            <consortium name="The Broad Institute Genomics Platform"/>
            <consortium name="The Broad Institute Genome Sequencing Center for Infectious Disease"/>
            <person name="Wu L."/>
            <person name="Ma J."/>
        </authorList>
    </citation>
    <scope>NUCLEOTIDE SEQUENCE [LARGE SCALE GENOMIC DNA]</scope>
    <source>
        <strain evidence="2">KCTC 42501</strain>
    </source>
</reference>
<keyword evidence="2" id="KW-1185">Reference proteome</keyword>
<proteinExistence type="predicted"/>
<dbReference type="RefSeq" id="WP_382172449.1">
    <property type="nucleotide sequence ID" value="NZ_JBHRXX010000002.1"/>
</dbReference>